<keyword evidence="8" id="KW-1185">Reference proteome</keyword>
<dbReference type="InterPro" id="IPR016176">
    <property type="entry name" value="Cbl-dep_enz_cat"/>
</dbReference>
<feature type="domain" description="Methylmalonyl-CoA mutase alpha/beta chain catalytic" evidence="6">
    <location>
        <begin position="66"/>
        <end position="458"/>
    </location>
</feature>
<dbReference type="SUPFAM" id="SSF52242">
    <property type="entry name" value="Cobalamin (vitamin B12)-binding domain"/>
    <property type="match status" value="1"/>
</dbReference>
<evidence type="ECO:0000256" key="1">
    <source>
        <dbReference type="ARBA" id="ARBA00001922"/>
    </source>
</evidence>
<sequence length="666" mass="71703">MDMQNIDFPSNFLEATHSDWEASALRALKGAALDALNTPIAGGLENKPLYQGRTDSAPLQLRECSHPWKIVQRSDHPIISEANAQMLEDLEGGADSIELVLPASPRVLSGGLSVQRIDDMLSLLEGVQPDLIDFRLECGYEGSATLALLVEACKRLGIEPNQLTVHGISDPLSVFVNSGRVRNSFERLELRAQDLAGYARNNGLQGSLLRSDGRCYHDAGANSVQELGLILSSLLYYMRTLEKGGVSAEDLPRHVSACLSASADQFGTIIKARAMRQLWSRLLNAAQLPTQPLHLHMETSWRMMTKRDPWVNMLRTTVAAFAAGIGGADSVSVLPFTSPLGLPNAFARRIARNTQLILIEESNLAQVSDPAAGSGLVEERTEDLANAAWLYFQKIEKEGGVLGALASGVIYSDVTTARREEDKLVATGRHPLTGTSAFPNLGELDVDVLKADADQIGEIATRMDLPEPSADGQLIEAVAKALTEGAGLVDIQASRKQLGDNDCQALKLSRLAAPFESLRDKAEAFQETQGNPPKVFLATLGPVAQHTARATFASNFYATGGFVSGGGKQFDSLDDMISCFRISDAKVVCLCSSDKVYEEQAVAVLKQLKAAGAKRITLAGRPKELLPELTENGLDGTIYQGCDMLAELKTCFEVVGVSLADEVEAI</sequence>
<gene>
    <name evidence="7" type="ORF">SAMN04488518_11161</name>
</gene>
<dbReference type="Pfam" id="PF01642">
    <property type="entry name" value="MM_CoA_mutase"/>
    <property type="match status" value="1"/>
</dbReference>
<keyword evidence="4" id="KW-0413">Isomerase</keyword>
<dbReference type="EMBL" id="FOSK01000011">
    <property type="protein sequence ID" value="SFK90036.1"/>
    <property type="molecule type" value="Genomic_DNA"/>
</dbReference>
<accession>A0A1I4DD50</accession>
<evidence type="ECO:0000256" key="4">
    <source>
        <dbReference type="ARBA" id="ARBA00023235"/>
    </source>
</evidence>
<dbReference type="InterPro" id="IPR006099">
    <property type="entry name" value="MeMalonylCoA_mutase_a/b_cat"/>
</dbReference>
<comment type="similarity">
    <text evidence="2">Belongs to the methylmalonyl-CoA mutase family.</text>
</comment>
<keyword evidence="3" id="KW-0846">Cobalamin</keyword>
<name>A0A1I4DD50_9HYPH</name>
<comment type="caution">
    <text evidence="7">The sequence shown here is derived from an EMBL/GenBank/DDBJ whole genome shotgun (WGS) entry which is preliminary data.</text>
</comment>
<dbReference type="PANTHER" id="PTHR48101">
    <property type="entry name" value="METHYLMALONYL-COA MUTASE, MITOCHONDRIAL-RELATED"/>
    <property type="match status" value="1"/>
</dbReference>
<evidence type="ECO:0000256" key="5">
    <source>
        <dbReference type="ARBA" id="ARBA00023285"/>
    </source>
</evidence>
<protein>
    <submittedName>
        <fullName evidence="7">Heterodimeric methylmalonyl-CoA mutase small subunit</fullName>
    </submittedName>
</protein>
<evidence type="ECO:0000313" key="8">
    <source>
        <dbReference type="Proteomes" id="UP000199598"/>
    </source>
</evidence>
<dbReference type="PANTHER" id="PTHR48101:SF4">
    <property type="entry name" value="METHYLMALONYL-COA MUTASE, MITOCHONDRIAL"/>
    <property type="match status" value="1"/>
</dbReference>
<dbReference type="Proteomes" id="UP000199598">
    <property type="component" value="Unassembled WGS sequence"/>
</dbReference>
<evidence type="ECO:0000313" key="7">
    <source>
        <dbReference type="EMBL" id="SFK90036.1"/>
    </source>
</evidence>
<organism evidence="7 8">
    <name type="scientific">Pseudovibrio ascidiaceicola</name>
    <dbReference type="NCBI Taxonomy" id="285279"/>
    <lineage>
        <taxon>Bacteria</taxon>
        <taxon>Pseudomonadati</taxon>
        <taxon>Pseudomonadota</taxon>
        <taxon>Alphaproteobacteria</taxon>
        <taxon>Hyphomicrobiales</taxon>
        <taxon>Stappiaceae</taxon>
        <taxon>Pseudovibrio</taxon>
    </lineage>
</organism>
<dbReference type="InterPro" id="IPR036724">
    <property type="entry name" value="Cobalamin-bd_sf"/>
</dbReference>
<reference evidence="7 8" key="1">
    <citation type="submission" date="2016-10" db="EMBL/GenBank/DDBJ databases">
        <authorList>
            <person name="Varghese N."/>
            <person name="Submissions S."/>
        </authorList>
    </citation>
    <scope>NUCLEOTIDE SEQUENCE [LARGE SCALE GENOMIC DNA]</scope>
    <source>
        <strain evidence="7 8">DSM 16392</strain>
    </source>
</reference>
<evidence type="ECO:0000256" key="3">
    <source>
        <dbReference type="ARBA" id="ARBA00022628"/>
    </source>
</evidence>
<keyword evidence="5" id="KW-0170">Cobalt</keyword>
<proteinExistence type="inferred from homology"/>
<dbReference type="SUPFAM" id="SSF51703">
    <property type="entry name" value="Cobalamin (vitamin B12)-dependent enzymes"/>
    <property type="match status" value="1"/>
</dbReference>
<evidence type="ECO:0000259" key="6">
    <source>
        <dbReference type="Pfam" id="PF01642"/>
    </source>
</evidence>
<dbReference type="Gene3D" id="3.40.50.280">
    <property type="entry name" value="Cobalamin-binding domain"/>
    <property type="match status" value="1"/>
</dbReference>
<comment type="cofactor">
    <cofactor evidence="1">
        <name>adenosylcob(III)alamin</name>
        <dbReference type="ChEBI" id="CHEBI:18408"/>
    </cofactor>
</comment>
<evidence type="ECO:0000256" key="2">
    <source>
        <dbReference type="ARBA" id="ARBA00008465"/>
    </source>
</evidence>
<dbReference type="Gene3D" id="3.20.20.240">
    <property type="entry name" value="Methylmalonyl-CoA mutase"/>
    <property type="match status" value="1"/>
</dbReference>